<dbReference type="InterPro" id="IPR012337">
    <property type="entry name" value="RNaseH-like_sf"/>
</dbReference>
<evidence type="ECO:0000313" key="3">
    <source>
        <dbReference type="EMBL" id="CAB3992889.1"/>
    </source>
</evidence>
<name>A0A7D9HVI0_PARCT</name>
<dbReference type="InterPro" id="IPR023780">
    <property type="entry name" value="Chromo_domain"/>
</dbReference>
<dbReference type="EMBL" id="CACRXK020002144">
    <property type="protein sequence ID" value="CAB3992889.1"/>
    <property type="molecule type" value="Genomic_DNA"/>
</dbReference>
<dbReference type="OrthoDB" id="5984733at2759"/>
<dbReference type="CDD" id="cd00024">
    <property type="entry name" value="CD_CSD"/>
    <property type="match status" value="1"/>
</dbReference>
<gene>
    <name evidence="3" type="ORF">PACLA_8A005766</name>
</gene>
<comment type="caution">
    <text evidence="3">The sequence shown here is derived from an EMBL/GenBank/DDBJ whole genome shotgun (WGS) entry which is preliminary data.</text>
</comment>
<dbReference type="PANTHER" id="PTHR46585">
    <property type="entry name" value="INTEGRASE CORE DOMAIN CONTAINING PROTEIN"/>
    <property type="match status" value="1"/>
</dbReference>
<dbReference type="Proteomes" id="UP001152795">
    <property type="component" value="Unassembled WGS sequence"/>
</dbReference>
<reference evidence="3" key="1">
    <citation type="submission" date="2020-04" db="EMBL/GenBank/DDBJ databases">
        <authorList>
            <person name="Alioto T."/>
            <person name="Alioto T."/>
            <person name="Gomez Garrido J."/>
        </authorList>
    </citation>
    <scope>NUCLEOTIDE SEQUENCE</scope>
    <source>
        <strain evidence="3">A484AB</strain>
    </source>
</reference>
<dbReference type="SUPFAM" id="SSF53098">
    <property type="entry name" value="Ribonuclease H-like"/>
    <property type="match status" value="1"/>
</dbReference>
<dbReference type="SMART" id="SM00298">
    <property type="entry name" value="CHROMO"/>
    <property type="match status" value="1"/>
</dbReference>
<dbReference type="GO" id="GO:0003676">
    <property type="term" value="F:nucleic acid binding"/>
    <property type="evidence" value="ECO:0007669"/>
    <property type="project" value="InterPro"/>
</dbReference>
<accession>A0A7D9HVI0</accession>
<proteinExistence type="predicted"/>
<dbReference type="InterPro" id="IPR000953">
    <property type="entry name" value="Chromo/chromo_shadow_dom"/>
</dbReference>
<comment type="subcellular location">
    <subcellularLocation>
        <location evidence="1">Nucleus</location>
    </subcellularLocation>
</comment>
<evidence type="ECO:0000256" key="1">
    <source>
        <dbReference type="ARBA" id="ARBA00004123"/>
    </source>
</evidence>
<dbReference type="Gene3D" id="3.30.420.10">
    <property type="entry name" value="Ribonuclease H-like superfamily/Ribonuclease H"/>
    <property type="match status" value="2"/>
</dbReference>
<keyword evidence="2" id="KW-0539">Nucleus</keyword>
<protein>
    <submittedName>
        <fullName evidence="3">Uncharacterized transposon-derived</fullName>
    </submittedName>
</protein>
<dbReference type="GO" id="GO:0005634">
    <property type="term" value="C:nucleus"/>
    <property type="evidence" value="ECO:0007669"/>
    <property type="project" value="UniProtKB-SubCell"/>
</dbReference>
<dbReference type="Gene3D" id="2.40.50.40">
    <property type="match status" value="1"/>
</dbReference>
<sequence>MAEKYLSQIYYDPESPASFGGVDSVYRAVKNEGKYEISRNKIRQWLQKQDACSLHKPVRYRFRRNRVIVGAMDDEWEAYLVIMDSLSQQNNGYKYVLTVIDVLSKYTWVEAIKAKTGNNLVKAFEKIMKKGRKPKHGIRFFTTYNETKASIVGRFNRTLKTKMWKYFTANNTLKYVDILQKLVKSYNRSRHRSIGMRPVGVNKSNENIVWQTLYGKESKKSIQFKFNIGDQVRISKAKRTFKKGYLPNWTEEVFTVTKRVPRRPPVYRIVDYDGEELEGTFYEQELQKVNKSDSDYYRVEKVIRSRMRNKRKEYYVKWLGYPDKFNSWVPAESVKDLK</sequence>
<dbReference type="InterPro" id="IPR023779">
    <property type="entry name" value="Chromodomain_CS"/>
</dbReference>
<evidence type="ECO:0000313" key="4">
    <source>
        <dbReference type="Proteomes" id="UP001152795"/>
    </source>
</evidence>
<organism evidence="3 4">
    <name type="scientific">Paramuricea clavata</name>
    <name type="common">Red gorgonian</name>
    <name type="synonym">Violescent sea-whip</name>
    <dbReference type="NCBI Taxonomy" id="317549"/>
    <lineage>
        <taxon>Eukaryota</taxon>
        <taxon>Metazoa</taxon>
        <taxon>Cnidaria</taxon>
        <taxon>Anthozoa</taxon>
        <taxon>Octocorallia</taxon>
        <taxon>Malacalcyonacea</taxon>
        <taxon>Plexauridae</taxon>
        <taxon>Paramuricea</taxon>
    </lineage>
</organism>
<dbReference type="PROSITE" id="PS50013">
    <property type="entry name" value="CHROMO_2"/>
    <property type="match status" value="1"/>
</dbReference>
<evidence type="ECO:0000256" key="2">
    <source>
        <dbReference type="ARBA" id="ARBA00023242"/>
    </source>
</evidence>
<dbReference type="PROSITE" id="PS00598">
    <property type="entry name" value="CHROMO_1"/>
    <property type="match status" value="1"/>
</dbReference>
<dbReference type="InterPro" id="IPR036397">
    <property type="entry name" value="RNaseH_sf"/>
</dbReference>
<keyword evidence="4" id="KW-1185">Reference proteome</keyword>
<dbReference type="PANTHER" id="PTHR46585:SF1">
    <property type="entry name" value="CHROMO DOMAIN-CONTAINING PROTEIN"/>
    <property type="match status" value="1"/>
</dbReference>
<dbReference type="SUPFAM" id="SSF54160">
    <property type="entry name" value="Chromo domain-like"/>
    <property type="match status" value="1"/>
</dbReference>
<dbReference type="InterPro" id="IPR016197">
    <property type="entry name" value="Chromo-like_dom_sf"/>
</dbReference>
<dbReference type="Pfam" id="PF00385">
    <property type="entry name" value="Chromo"/>
    <property type="match status" value="1"/>
</dbReference>
<dbReference type="AlphaFoldDB" id="A0A7D9HVI0"/>